<evidence type="ECO:0000313" key="2">
    <source>
        <dbReference type="EMBL" id="CAL1401643.1"/>
    </source>
</evidence>
<organism evidence="2 3">
    <name type="scientific">Linum trigynum</name>
    <dbReference type="NCBI Taxonomy" id="586398"/>
    <lineage>
        <taxon>Eukaryota</taxon>
        <taxon>Viridiplantae</taxon>
        <taxon>Streptophyta</taxon>
        <taxon>Embryophyta</taxon>
        <taxon>Tracheophyta</taxon>
        <taxon>Spermatophyta</taxon>
        <taxon>Magnoliopsida</taxon>
        <taxon>eudicotyledons</taxon>
        <taxon>Gunneridae</taxon>
        <taxon>Pentapetalae</taxon>
        <taxon>rosids</taxon>
        <taxon>fabids</taxon>
        <taxon>Malpighiales</taxon>
        <taxon>Linaceae</taxon>
        <taxon>Linum</taxon>
    </lineage>
</organism>
<dbReference type="Gene3D" id="3.30.420.10">
    <property type="entry name" value="Ribonuclease H-like superfamily/Ribonuclease H"/>
    <property type="match status" value="1"/>
</dbReference>
<feature type="domain" description="RNase H type-1" evidence="1">
    <location>
        <begin position="49"/>
        <end position="176"/>
    </location>
</feature>
<accession>A0AAV2FTC8</accession>
<dbReference type="Pfam" id="PF13456">
    <property type="entry name" value="RVT_3"/>
    <property type="match status" value="1"/>
</dbReference>
<protein>
    <recommendedName>
        <fullName evidence="1">RNase H type-1 domain-containing protein</fullName>
    </recommendedName>
</protein>
<evidence type="ECO:0000259" key="1">
    <source>
        <dbReference type="Pfam" id="PF13456"/>
    </source>
</evidence>
<proteinExistence type="predicted"/>
<gene>
    <name evidence="2" type="ORF">LTRI10_LOCUS41689</name>
</gene>
<keyword evidence="3" id="KW-1185">Reference proteome</keyword>
<dbReference type="PANTHER" id="PTHR47074:SF21">
    <property type="entry name" value="RNASE H TYPE-1 DOMAIN-CONTAINING PROTEIN"/>
    <property type="match status" value="1"/>
</dbReference>
<evidence type="ECO:0000313" key="3">
    <source>
        <dbReference type="Proteomes" id="UP001497516"/>
    </source>
</evidence>
<dbReference type="AlphaFoldDB" id="A0AAV2FTC8"/>
<dbReference type="GO" id="GO:0003676">
    <property type="term" value="F:nucleic acid binding"/>
    <property type="evidence" value="ECO:0007669"/>
    <property type="project" value="InterPro"/>
</dbReference>
<name>A0AAV2FTC8_9ROSI</name>
<dbReference type="SUPFAM" id="SSF53098">
    <property type="entry name" value="Ribonuclease H-like"/>
    <property type="match status" value="1"/>
</dbReference>
<dbReference type="InterPro" id="IPR052929">
    <property type="entry name" value="RNase_H-like_EbsB-rel"/>
</dbReference>
<dbReference type="InterPro" id="IPR044730">
    <property type="entry name" value="RNase_H-like_dom_plant"/>
</dbReference>
<dbReference type="InterPro" id="IPR012337">
    <property type="entry name" value="RNaseH-like_sf"/>
</dbReference>
<dbReference type="EMBL" id="OZ034820">
    <property type="protein sequence ID" value="CAL1401643.1"/>
    <property type="molecule type" value="Genomic_DNA"/>
</dbReference>
<dbReference type="Proteomes" id="UP001497516">
    <property type="component" value="Chromosome 7"/>
</dbReference>
<dbReference type="PANTHER" id="PTHR47074">
    <property type="entry name" value="BNAC02G40300D PROTEIN"/>
    <property type="match status" value="1"/>
</dbReference>
<dbReference type="GO" id="GO:0004523">
    <property type="term" value="F:RNA-DNA hybrid ribonuclease activity"/>
    <property type="evidence" value="ECO:0007669"/>
    <property type="project" value="InterPro"/>
</dbReference>
<dbReference type="CDD" id="cd06222">
    <property type="entry name" value="RNase_H_like"/>
    <property type="match status" value="1"/>
</dbReference>
<reference evidence="2 3" key="1">
    <citation type="submission" date="2024-04" db="EMBL/GenBank/DDBJ databases">
        <authorList>
            <person name="Fracassetti M."/>
        </authorList>
    </citation>
    <scope>NUCLEOTIDE SEQUENCE [LARGE SCALE GENOMIC DNA]</scope>
</reference>
<sequence>MEEDEVIHRDTCWVQDYLKINSTNRNGTHARSGITTCWKWPSSRVYKLNTDVGVSEKEGIRIGGIIQDWNGVPQFAFTRRMVGNCRLGEAEARGILREIEEALSRGFTSLIVESDCKVIIERLKNREDDRPEIRVLCELIWLKKEMAEVVAHSEERQISWEFSPHETNKLAHYLAHVKVLGQSFYCWDSWIPNWLYEAV</sequence>
<dbReference type="InterPro" id="IPR002156">
    <property type="entry name" value="RNaseH_domain"/>
</dbReference>
<dbReference type="InterPro" id="IPR036397">
    <property type="entry name" value="RNaseH_sf"/>
</dbReference>